<proteinExistence type="predicted"/>
<name>A0ABS0AXZ6_9BACT</name>
<organism evidence="1 2">
    <name type="scientific">Candidatus Neptunichlamydia vexilliferae</name>
    <dbReference type="NCBI Taxonomy" id="1651774"/>
    <lineage>
        <taxon>Bacteria</taxon>
        <taxon>Pseudomonadati</taxon>
        <taxon>Chlamydiota</taxon>
        <taxon>Chlamydiia</taxon>
        <taxon>Parachlamydiales</taxon>
        <taxon>Simkaniaceae</taxon>
        <taxon>Candidatus Neptunichlamydia</taxon>
    </lineage>
</organism>
<keyword evidence="2" id="KW-1185">Reference proteome</keyword>
<protein>
    <submittedName>
        <fullName evidence="1">Uncharacterized protein</fullName>
    </submittedName>
</protein>
<sequence length="56" mass="6281">MRDKEQTTIKHTDKKEKKGYPLCKNQTLIAGIFFSLVRSVNSFFREGGSGNTQTSG</sequence>
<accession>A0ABS0AXZ6</accession>
<gene>
    <name evidence="1" type="ORF">NEPTK9_000520</name>
</gene>
<evidence type="ECO:0000313" key="1">
    <source>
        <dbReference type="EMBL" id="MBF5059015.1"/>
    </source>
</evidence>
<evidence type="ECO:0000313" key="2">
    <source>
        <dbReference type="Proteomes" id="UP001194714"/>
    </source>
</evidence>
<reference evidence="1 2" key="1">
    <citation type="submission" date="2020-01" db="EMBL/GenBank/DDBJ databases">
        <title>Draft genome sequence of Cand. Neptunochlamydia vexilliferae K9.</title>
        <authorList>
            <person name="Schulz F."/>
            <person name="Koestlbacher S."/>
            <person name="Wascher F."/>
            <person name="Pizzetti I."/>
            <person name="Horn M."/>
        </authorList>
    </citation>
    <scope>NUCLEOTIDE SEQUENCE [LARGE SCALE GENOMIC DNA]</scope>
    <source>
        <strain evidence="1 2">K9</strain>
    </source>
</reference>
<dbReference type="Proteomes" id="UP001194714">
    <property type="component" value="Unassembled WGS sequence"/>
</dbReference>
<comment type="caution">
    <text evidence="1">The sequence shown here is derived from an EMBL/GenBank/DDBJ whole genome shotgun (WGS) entry which is preliminary data.</text>
</comment>
<dbReference type="EMBL" id="JAAEJV010000008">
    <property type="protein sequence ID" value="MBF5059015.1"/>
    <property type="molecule type" value="Genomic_DNA"/>
</dbReference>